<reference evidence="3" key="1">
    <citation type="submission" date="2017-11" db="EMBL/GenBank/DDBJ databases">
        <authorList>
            <person name="Lima N.C."/>
            <person name="Parody-Merino A.M."/>
            <person name="Battley P.F."/>
            <person name="Fidler A.E."/>
            <person name="Prosdocimi F."/>
        </authorList>
    </citation>
    <scope>NUCLEOTIDE SEQUENCE [LARGE SCALE GENOMIC DNA]</scope>
</reference>
<name>A0A2I0UST5_LIMLA</name>
<gene>
    <name evidence="2" type="ORF">llap_541</name>
</gene>
<evidence type="ECO:0000256" key="1">
    <source>
        <dbReference type="SAM" id="MobiDB-lite"/>
    </source>
</evidence>
<dbReference type="EMBL" id="KZ505642">
    <property type="protein sequence ID" value="PKU49099.1"/>
    <property type="molecule type" value="Genomic_DNA"/>
</dbReference>
<organism evidence="2 3">
    <name type="scientific">Limosa lapponica baueri</name>
    <dbReference type="NCBI Taxonomy" id="1758121"/>
    <lineage>
        <taxon>Eukaryota</taxon>
        <taxon>Metazoa</taxon>
        <taxon>Chordata</taxon>
        <taxon>Craniata</taxon>
        <taxon>Vertebrata</taxon>
        <taxon>Euteleostomi</taxon>
        <taxon>Archelosauria</taxon>
        <taxon>Archosauria</taxon>
        <taxon>Dinosauria</taxon>
        <taxon>Saurischia</taxon>
        <taxon>Theropoda</taxon>
        <taxon>Coelurosauria</taxon>
        <taxon>Aves</taxon>
        <taxon>Neognathae</taxon>
        <taxon>Neoaves</taxon>
        <taxon>Charadriiformes</taxon>
        <taxon>Scolopacidae</taxon>
        <taxon>Limosa</taxon>
    </lineage>
</organism>
<feature type="compositionally biased region" description="Low complexity" evidence="1">
    <location>
        <begin position="1"/>
        <end position="13"/>
    </location>
</feature>
<feature type="region of interest" description="Disordered" evidence="1">
    <location>
        <begin position="92"/>
        <end position="115"/>
    </location>
</feature>
<keyword evidence="3" id="KW-1185">Reference proteome</keyword>
<dbReference type="Proteomes" id="UP000233556">
    <property type="component" value="Unassembled WGS sequence"/>
</dbReference>
<protein>
    <submittedName>
        <fullName evidence="2">Uncharacterized protein</fullName>
    </submittedName>
</protein>
<reference evidence="3" key="2">
    <citation type="submission" date="2017-12" db="EMBL/GenBank/DDBJ databases">
        <title>Genome sequence of the Bar-tailed Godwit (Limosa lapponica baueri).</title>
        <authorList>
            <person name="Lima N.C.B."/>
            <person name="Parody-Merino A.M."/>
            <person name="Battley P.F."/>
            <person name="Fidler A.E."/>
            <person name="Prosdocimi F."/>
        </authorList>
    </citation>
    <scope>NUCLEOTIDE SEQUENCE [LARGE SCALE GENOMIC DNA]</scope>
</reference>
<sequence>MGTAEAASEADTSTRWESGVTQSDEPTPGQVQEDLTGRCLWLLGAGLALLLESTVGQLRAEEERGWMGRINIIDKDVEENRPQYRALWDTTRDRSPTGLHSIHHHSPHNLHTTLG</sequence>
<dbReference type="AlphaFoldDB" id="A0A2I0UST5"/>
<accession>A0A2I0UST5</accession>
<proteinExistence type="predicted"/>
<feature type="compositionally biased region" description="Polar residues" evidence="1">
    <location>
        <begin position="15"/>
        <end position="25"/>
    </location>
</feature>
<evidence type="ECO:0000313" key="3">
    <source>
        <dbReference type="Proteomes" id="UP000233556"/>
    </source>
</evidence>
<feature type="region of interest" description="Disordered" evidence="1">
    <location>
        <begin position="1"/>
        <end position="32"/>
    </location>
</feature>
<evidence type="ECO:0000313" key="2">
    <source>
        <dbReference type="EMBL" id="PKU49099.1"/>
    </source>
</evidence>